<reference evidence="10" key="2">
    <citation type="journal article" date="2013" name="G3 (Bethesda)">
        <title>Genomes of Ashbya fungi isolated from insects reveal four mating-type loci, numerous translocations, lack of transposons, and distinct gene duplications.</title>
        <authorList>
            <person name="Dietrich F.S."/>
            <person name="Voegeli S."/>
            <person name="Kuo S."/>
            <person name="Philippsen P."/>
        </authorList>
    </citation>
    <scope>GENOME REANNOTATION</scope>
    <source>
        <strain evidence="10">ATCC 10895 / CBS 109.51 / FGSC 9923 / NRRL Y-1056</strain>
    </source>
</reference>
<feature type="site" description="Lowers pKa of active site Tyr" evidence="7">
    <location>
        <position position="83"/>
    </location>
</feature>
<evidence type="ECO:0000313" key="10">
    <source>
        <dbReference type="Proteomes" id="UP000000591"/>
    </source>
</evidence>
<evidence type="ECO:0000256" key="7">
    <source>
        <dbReference type="PIRSR" id="PIRSR000097-3"/>
    </source>
</evidence>
<evidence type="ECO:0000256" key="2">
    <source>
        <dbReference type="ARBA" id="ARBA00007905"/>
    </source>
</evidence>
<dbReference type="Proteomes" id="UP000000591">
    <property type="component" value="Chromosome V"/>
</dbReference>
<evidence type="ECO:0000259" key="8">
    <source>
        <dbReference type="Pfam" id="PF00248"/>
    </source>
</evidence>
<feature type="binding site" evidence="6">
    <location>
        <position position="114"/>
    </location>
    <ligand>
        <name>substrate</name>
    </ligand>
</feature>
<evidence type="ECO:0000256" key="5">
    <source>
        <dbReference type="PIRSR" id="PIRSR000097-1"/>
    </source>
</evidence>
<comment type="subcellular location">
    <subcellularLocation>
        <location evidence="1">Cytoplasm</location>
    </subcellularLocation>
</comment>
<keyword evidence="3" id="KW-0963">Cytoplasm</keyword>
<dbReference type="InterPro" id="IPR020471">
    <property type="entry name" value="AKR"/>
</dbReference>
<dbReference type="FunFam" id="3.20.20.100:FF:000018">
    <property type="entry name" value="Glycerol dehydrogenase Gcy1"/>
    <property type="match status" value="1"/>
</dbReference>
<dbReference type="GO" id="GO:0006066">
    <property type="term" value="P:alcohol metabolic process"/>
    <property type="evidence" value="ECO:0007669"/>
    <property type="project" value="UniProtKB-ARBA"/>
</dbReference>
<dbReference type="GO" id="GO:0019568">
    <property type="term" value="P:arabinose catabolic process"/>
    <property type="evidence" value="ECO:0007669"/>
    <property type="project" value="UniProtKB-ARBA"/>
</dbReference>
<evidence type="ECO:0000256" key="4">
    <source>
        <dbReference type="ARBA" id="ARBA00023002"/>
    </source>
</evidence>
<dbReference type="RefSeq" id="NP_985256.1">
    <property type="nucleotide sequence ID" value="NM_210610.1"/>
</dbReference>
<evidence type="ECO:0000256" key="3">
    <source>
        <dbReference type="ARBA" id="ARBA00022490"/>
    </source>
</evidence>
<dbReference type="PRINTS" id="PR00069">
    <property type="entry name" value="ALDKETRDTASE"/>
</dbReference>
<accession>Q755W7</accession>
<feature type="domain" description="NADP-dependent oxidoreductase" evidence="8">
    <location>
        <begin position="26"/>
        <end position="292"/>
    </location>
</feature>
<dbReference type="Gene3D" id="3.20.20.100">
    <property type="entry name" value="NADP-dependent oxidoreductase domain"/>
    <property type="match status" value="1"/>
</dbReference>
<keyword evidence="10" id="KW-1185">Reference proteome</keyword>
<dbReference type="GO" id="GO:0042180">
    <property type="term" value="P:ketone metabolic process"/>
    <property type="evidence" value="ECO:0007669"/>
    <property type="project" value="UniProtKB-ARBA"/>
</dbReference>
<organism evidence="9 10">
    <name type="scientific">Eremothecium gossypii (strain ATCC 10895 / CBS 109.51 / FGSC 9923 / NRRL Y-1056)</name>
    <name type="common">Yeast</name>
    <name type="synonym">Ashbya gossypii</name>
    <dbReference type="NCBI Taxonomy" id="284811"/>
    <lineage>
        <taxon>Eukaryota</taxon>
        <taxon>Fungi</taxon>
        <taxon>Dikarya</taxon>
        <taxon>Ascomycota</taxon>
        <taxon>Saccharomycotina</taxon>
        <taxon>Saccharomycetes</taxon>
        <taxon>Saccharomycetales</taxon>
        <taxon>Saccharomycetaceae</taxon>
        <taxon>Eremothecium</taxon>
    </lineage>
</organism>
<dbReference type="AlphaFoldDB" id="Q755W7"/>
<evidence type="ECO:0000256" key="1">
    <source>
        <dbReference type="ARBA" id="ARBA00004496"/>
    </source>
</evidence>
<proteinExistence type="inferred from homology"/>
<protein>
    <submittedName>
        <fullName evidence="9">AER401Wp</fullName>
    </submittedName>
</protein>
<keyword evidence="4" id="KW-0560">Oxidoreductase</keyword>
<gene>
    <name evidence="9" type="ORF">AGOS_AER401W</name>
</gene>
<dbReference type="STRING" id="284811.Q755W7"/>
<dbReference type="eggNOG" id="KOG1577">
    <property type="taxonomic scope" value="Eukaryota"/>
</dbReference>
<dbReference type="EMBL" id="AE016818">
    <property type="protein sequence ID" value="AAS53080.1"/>
    <property type="molecule type" value="Genomic_DNA"/>
</dbReference>
<reference evidence="9 10" key="1">
    <citation type="journal article" date="2004" name="Science">
        <title>The Ashbya gossypii genome as a tool for mapping the ancient Saccharomyces cerevisiae genome.</title>
        <authorList>
            <person name="Dietrich F.S."/>
            <person name="Voegeli S."/>
            <person name="Brachat S."/>
            <person name="Lerch A."/>
            <person name="Gates K."/>
            <person name="Steiner S."/>
            <person name="Mohr C."/>
            <person name="Pohlmann R."/>
            <person name="Luedi P."/>
            <person name="Choi S."/>
            <person name="Wing R.A."/>
            <person name="Flavier A."/>
            <person name="Gaffney T.D."/>
            <person name="Philippsen P."/>
        </authorList>
    </citation>
    <scope>NUCLEOTIDE SEQUENCE [LARGE SCALE GENOMIC DNA]</scope>
    <source>
        <strain evidence="10">ATCC 10895 / CBS 109.51 / FGSC 9923 / NRRL Y-1056</strain>
    </source>
</reference>
<dbReference type="GO" id="GO:0034599">
    <property type="term" value="P:cellular response to oxidative stress"/>
    <property type="evidence" value="ECO:0007669"/>
    <property type="project" value="UniProtKB-ARBA"/>
</dbReference>
<dbReference type="GeneID" id="4621472"/>
<dbReference type="OrthoDB" id="416253at2759"/>
<dbReference type="InterPro" id="IPR023210">
    <property type="entry name" value="NADP_OxRdtase_dom"/>
</dbReference>
<name>Q755W7_EREGS</name>
<dbReference type="FunCoup" id="Q755W7">
    <property type="interactions" value="483"/>
</dbReference>
<evidence type="ECO:0000313" key="9">
    <source>
        <dbReference type="EMBL" id="AAS53080.1"/>
    </source>
</evidence>
<dbReference type="InterPro" id="IPR036812">
    <property type="entry name" value="NAD(P)_OxRdtase_dom_sf"/>
</dbReference>
<comment type="similarity">
    <text evidence="2">Belongs to the aldo/keto reductase family.</text>
</comment>
<dbReference type="SUPFAM" id="SSF51430">
    <property type="entry name" value="NAD(P)-linked oxidoreductase"/>
    <property type="match status" value="1"/>
</dbReference>
<dbReference type="HOGENOM" id="CLU_023205_0_0_1"/>
<dbReference type="Pfam" id="PF00248">
    <property type="entry name" value="Aldo_ket_red"/>
    <property type="match status" value="1"/>
</dbReference>
<dbReference type="PANTHER" id="PTHR11732">
    <property type="entry name" value="ALDO/KETO REDUCTASE"/>
    <property type="match status" value="1"/>
</dbReference>
<dbReference type="PIRSF" id="PIRSF000097">
    <property type="entry name" value="AKR"/>
    <property type="match status" value="1"/>
</dbReference>
<evidence type="ECO:0000256" key="6">
    <source>
        <dbReference type="PIRSR" id="PIRSR000097-2"/>
    </source>
</evidence>
<dbReference type="InParanoid" id="Q755W7"/>
<feature type="active site" description="Proton donor" evidence="5">
    <location>
        <position position="58"/>
    </location>
</feature>
<dbReference type="GO" id="GO:0042843">
    <property type="term" value="P:D-xylose catabolic process"/>
    <property type="evidence" value="ECO:0007669"/>
    <property type="project" value="UniProtKB-ARBA"/>
</dbReference>
<dbReference type="PROSITE" id="PS00062">
    <property type="entry name" value="ALDOKETO_REDUCTASE_2"/>
    <property type="match status" value="1"/>
</dbReference>
<sequence>MSTKATLKASTDTVTLNTGAKIPLFGLGTWQSTDDDASSAVAAALKHGYKHIDTASFYKNEELVGKAVKESGIPREELFITTKVWNDQQRDPAGALDLSLKKLGTEYVDLLLMHWPVPFKEPENSTLDAYKVPRGPDGKVTRDEEWDFVKTWHLMQKLLGTGKVKAIGVSNFSINNLEELLNAEGTTVVPAVNQVELHIRLPQLELVEYCQKKGIVVEAYSPLGSSSAPLLKDATVNKVAEKYGVTPAHVLLNYVANRGIVVLPKSVKESRIISNFEYFKMDEEDIKLLNDIHKKEGVQRFVDPDFSPFPLFQ</sequence>
<dbReference type="KEGG" id="ago:AGOS_AER401W"/>
<dbReference type="GO" id="GO:0004032">
    <property type="term" value="F:aldose reductase (NADPH) activity"/>
    <property type="evidence" value="ECO:0000318"/>
    <property type="project" value="GO_Central"/>
</dbReference>
<dbReference type="InterPro" id="IPR018170">
    <property type="entry name" value="Aldo/ket_reductase_CS"/>
</dbReference>
<dbReference type="GO" id="GO:0005829">
    <property type="term" value="C:cytosol"/>
    <property type="evidence" value="ECO:0000318"/>
    <property type="project" value="GO_Central"/>
</dbReference>